<accession>A0A6G4W9E2</accession>
<proteinExistence type="predicted"/>
<evidence type="ECO:0000313" key="3">
    <source>
        <dbReference type="EMBL" id="NGO51381.1"/>
    </source>
</evidence>
<feature type="transmembrane region" description="Helical" evidence="1">
    <location>
        <begin position="280"/>
        <end position="300"/>
    </location>
</feature>
<feature type="transmembrane region" description="Helical" evidence="1">
    <location>
        <begin position="73"/>
        <end position="93"/>
    </location>
</feature>
<feature type="domain" description="DUF2157" evidence="2">
    <location>
        <begin position="14"/>
        <end position="153"/>
    </location>
</feature>
<evidence type="ECO:0000259" key="2">
    <source>
        <dbReference type="Pfam" id="PF09925"/>
    </source>
</evidence>
<dbReference type="Proteomes" id="UP001642900">
    <property type="component" value="Unassembled WGS sequence"/>
</dbReference>
<feature type="transmembrane region" description="Helical" evidence="1">
    <location>
        <begin position="332"/>
        <end position="353"/>
    </location>
</feature>
<comment type="caution">
    <text evidence="3">The sequence shown here is derived from an EMBL/GenBank/DDBJ whole genome shotgun (WGS) entry which is preliminary data.</text>
</comment>
<feature type="transmembrane region" description="Helical" evidence="1">
    <location>
        <begin position="225"/>
        <end position="243"/>
    </location>
</feature>
<name>A0A6G4W9E2_9HYPH</name>
<sequence length="370" mass="38812">MAGYGSRVRQDILRWTELGLIDKAAADALRRDVEANERKSLSFGSVLAIMAALLFGAAILLVIAANWEAFPRLLRVGVLFAFIFAAYVGGALLKLRGNSAIAEGVWLIGAAAFGGSIALIGQMYHLSGNEADAVLIWCAGTALAASALRSGPLTVAAVGLAASWLFLEGVALWSETRVPQSFIVVAAGLWLLSYWTASRASRNLLLLSLIFYVTLLAVHHDMLVIPAVLALVSAALFAAAIYAPEAVERIARIDGNMPVHALVGFLTGMTILQFDLVDETAPLVAAALVGFAGIAAAVVLGGRESRGLRWIAYLGFSCQMAFVYVVTVGTMLGTAGLFLASGLALGLVALLIIRVERRMNDAALLQGGAA</sequence>
<keyword evidence="1" id="KW-1133">Transmembrane helix</keyword>
<feature type="transmembrane region" description="Helical" evidence="1">
    <location>
        <begin position="46"/>
        <end position="67"/>
    </location>
</feature>
<evidence type="ECO:0000313" key="4">
    <source>
        <dbReference type="Proteomes" id="UP001642900"/>
    </source>
</evidence>
<feature type="transmembrane region" description="Helical" evidence="1">
    <location>
        <begin position="307"/>
        <end position="326"/>
    </location>
</feature>
<reference evidence="3 4" key="1">
    <citation type="submission" date="2020-02" db="EMBL/GenBank/DDBJ databases">
        <title>Genome sequence of strain CCNWXJ40-4.</title>
        <authorList>
            <person name="Gao J."/>
            <person name="Sun J."/>
        </authorList>
    </citation>
    <scope>NUCLEOTIDE SEQUENCE [LARGE SCALE GENOMIC DNA]</scope>
    <source>
        <strain evidence="3 4">CCNWXJ 40-4</strain>
    </source>
</reference>
<dbReference type="EMBL" id="JAAKZF010000008">
    <property type="protein sequence ID" value="NGO51381.1"/>
    <property type="molecule type" value="Genomic_DNA"/>
</dbReference>
<feature type="transmembrane region" description="Helical" evidence="1">
    <location>
        <begin position="180"/>
        <end position="197"/>
    </location>
</feature>
<feature type="transmembrane region" description="Helical" evidence="1">
    <location>
        <begin position="255"/>
        <end position="274"/>
    </location>
</feature>
<dbReference type="Pfam" id="PF09925">
    <property type="entry name" value="DUF2157"/>
    <property type="match status" value="1"/>
</dbReference>
<keyword evidence="1" id="KW-0472">Membrane</keyword>
<keyword evidence="4" id="KW-1185">Reference proteome</keyword>
<dbReference type="InterPro" id="IPR018677">
    <property type="entry name" value="DUF2157"/>
</dbReference>
<protein>
    <submittedName>
        <fullName evidence="3">DUF2157 domain-containing protein</fullName>
    </submittedName>
</protein>
<feature type="transmembrane region" description="Helical" evidence="1">
    <location>
        <begin position="105"/>
        <end position="125"/>
    </location>
</feature>
<keyword evidence="1" id="KW-0812">Transmembrane</keyword>
<feature type="transmembrane region" description="Helical" evidence="1">
    <location>
        <begin position="155"/>
        <end position="174"/>
    </location>
</feature>
<dbReference type="AlphaFoldDB" id="A0A6G4W9E2"/>
<organism evidence="3 4">
    <name type="scientific">Allomesorhizobium camelthorni</name>
    <dbReference type="NCBI Taxonomy" id="475069"/>
    <lineage>
        <taxon>Bacteria</taxon>
        <taxon>Pseudomonadati</taxon>
        <taxon>Pseudomonadota</taxon>
        <taxon>Alphaproteobacteria</taxon>
        <taxon>Hyphomicrobiales</taxon>
        <taxon>Phyllobacteriaceae</taxon>
        <taxon>Allomesorhizobium</taxon>
    </lineage>
</organism>
<gene>
    <name evidence="3" type="ORF">G6N73_09345</name>
</gene>
<dbReference type="RefSeq" id="WP_165026502.1">
    <property type="nucleotide sequence ID" value="NZ_JAAKZF010000008.1"/>
</dbReference>
<evidence type="ECO:0000256" key="1">
    <source>
        <dbReference type="SAM" id="Phobius"/>
    </source>
</evidence>